<dbReference type="NCBIfam" id="TIGR01167">
    <property type="entry name" value="LPXTG_anchor"/>
    <property type="match status" value="1"/>
</dbReference>
<dbReference type="Gene3D" id="2.60.40.1850">
    <property type="match status" value="4"/>
</dbReference>
<evidence type="ECO:0000313" key="12">
    <source>
        <dbReference type="Proteomes" id="UP000095558"/>
    </source>
</evidence>
<feature type="region of interest" description="Disordered" evidence="6">
    <location>
        <begin position="480"/>
        <end position="515"/>
    </location>
</feature>
<feature type="transmembrane region" description="Helical" evidence="7">
    <location>
        <begin position="649"/>
        <end position="669"/>
    </location>
</feature>
<feature type="compositionally biased region" description="Low complexity" evidence="6">
    <location>
        <begin position="495"/>
        <end position="513"/>
    </location>
</feature>
<evidence type="ECO:0000259" key="10">
    <source>
        <dbReference type="PROSITE" id="PS50978"/>
    </source>
</evidence>
<dbReference type="EMBL" id="CYZV01000030">
    <property type="protein sequence ID" value="CUO54662.1"/>
    <property type="molecule type" value="Genomic_DNA"/>
</dbReference>
<dbReference type="InterPro" id="IPR037250">
    <property type="entry name" value="NEAT_dom_sf"/>
</dbReference>
<evidence type="ECO:0000256" key="6">
    <source>
        <dbReference type="SAM" id="MobiDB-lite"/>
    </source>
</evidence>
<evidence type="ECO:0000256" key="2">
    <source>
        <dbReference type="ARBA" id="ARBA00022512"/>
    </source>
</evidence>
<accession>A0A174FWH8</accession>
<gene>
    <name evidence="11" type="ORF">ERS852470_02658</name>
</gene>
<feature type="domain" description="NEAT" evidence="10">
    <location>
        <begin position="198"/>
        <end position="322"/>
    </location>
</feature>
<keyword evidence="7" id="KW-0812">Transmembrane</keyword>
<comment type="subcellular location">
    <subcellularLocation>
        <location evidence="1">Cell envelope</location>
    </subcellularLocation>
</comment>
<dbReference type="Pfam" id="PF05031">
    <property type="entry name" value="NEAT"/>
    <property type="match status" value="4"/>
</dbReference>
<evidence type="ECO:0000256" key="4">
    <source>
        <dbReference type="ARBA" id="ARBA00022729"/>
    </source>
</evidence>
<evidence type="ECO:0000256" key="5">
    <source>
        <dbReference type="ARBA" id="ARBA00023088"/>
    </source>
</evidence>
<dbReference type="Proteomes" id="UP000095558">
    <property type="component" value="Unassembled WGS sequence"/>
</dbReference>
<dbReference type="OrthoDB" id="1751882at2"/>
<dbReference type="RefSeq" id="WP_042400463.1">
    <property type="nucleotide sequence ID" value="NZ_CYZV01000030.1"/>
</dbReference>
<keyword evidence="7" id="KW-1133">Transmembrane helix</keyword>
<keyword evidence="2" id="KW-0134">Cell wall</keyword>
<dbReference type="GeneID" id="83012679"/>
<dbReference type="PROSITE" id="PS50978">
    <property type="entry name" value="NEAT"/>
    <property type="match status" value="4"/>
</dbReference>
<feature type="domain" description="NEAT" evidence="10">
    <location>
        <begin position="362"/>
        <end position="488"/>
    </location>
</feature>
<feature type="chain" id="PRO_5039012296" evidence="8">
    <location>
        <begin position="22"/>
        <end position="673"/>
    </location>
</feature>
<sequence>MLKKKISQLLAAVMVATTVLGANVQAVGATVVDDTIAVTASKVENGTYVVPNTAMKIDGSGESTMNKFMDRESVIKVDGDKITVTMKFNEQGLNVVQEVHGGTVNDEAVELIKNDDGSFTFVVPSVDSKINIELTYAMGTWVHTTNFYLVNDITSIPTVDDSVNGGENIETPDNSGDNVGNDGSEDNGNIGGEESKVLEDGNYTLNNAVNKLGTSQQSMARQFIEEKTDVTVKDGKITMTLRYKGLGLTSIRNTNVKVNGVATASTVNEDKSVSFEVPSIDAKVEVEMDIYVPNLMTEIQSIDLVNDVNSLVKVDDNNSGSDSENNGGSTDKPENGEGNTGNDTGNDGSNNGGSNNGTTEEQGTKVYTGKLEVTHESETGLSMAKKALEETLKVEDVNGKKYVTLTFTPMGSTMMNNHTIYVNGNKVDATKTMNGEIVSLRFQVGSLEDSIKVSAYVSMMGSNVQFGVNVLEDTLTLVTNGTTDNSGTTGGTTGGSTTNNGTNNGTSGNTTTTQDEVKVTKGKLYSIQNSVTHESETGRSMARKYLNSTSKVEEIDGKYYVTLTFTGAEFMQNHVIYVNGKKATITKNTSGDTTNIRFAVSSLSDSITVKTYVVPMDKEVEFGVTLLQDTLTFIKEYTVDTLPQTGAPIGAGAVAGLGLILTSAGTVLVKKRK</sequence>
<dbReference type="InterPro" id="IPR019931">
    <property type="entry name" value="LPXTG_anchor"/>
</dbReference>
<feature type="domain" description="Gram-positive cocci surface proteins LPxTG" evidence="9">
    <location>
        <begin position="642"/>
        <end position="673"/>
    </location>
</feature>
<dbReference type="PROSITE" id="PS50847">
    <property type="entry name" value="GRAM_POS_ANCHORING"/>
    <property type="match status" value="1"/>
</dbReference>
<dbReference type="GO" id="GO:0030313">
    <property type="term" value="C:cell envelope"/>
    <property type="evidence" value="ECO:0007669"/>
    <property type="project" value="UniProtKB-SubCell"/>
</dbReference>
<dbReference type="SUPFAM" id="SSF158911">
    <property type="entry name" value="NEAT domain-like"/>
    <property type="match status" value="4"/>
</dbReference>
<feature type="domain" description="NEAT" evidence="10">
    <location>
        <begin position="520"/>
        <end position="644"/>
    </location>
</feature>
<proteinExistence type="predicted"/>
<dbReference type="SMART" id="SM00725">
    <property type="entry name" value="NEAT"/>
    <property type="match status" value="4"/>
</dbReference>
<keyword evidence="7" id="KW-0472">Membrane</keyword>
<name>A0A174FWH8_9CLOT</name>
<dbReference type="InterPro" id="IPR006635">
    <property type="entry name" value="NEAT_dom"/>
</dbReference>
<organism evidence="11 12">
    <name type="scientific">Clostridium disporicum</name>
    <dbReference type="NCBI Taxonomy" id="84024"/>
    <lineage>
        <taxon>Bacteria</taxon>
        <taxon>Bacillati</taxon>
        <taxon>Bacillota</taxon>
        <taxon>Clostridia</taxon>
        <taxon>Eubacteriales</taxon>
        <taxon>Clostridiaceae</taxon>
        <taxon>Clostridium</taxon>
    </lineage>
</organism>
<feature type="signal peptide" evidence="8">
    <location>
        <begin position="1"/>
        <end position="21"/>
    </location>
</feature>
<keyword evidence="5" id="KW-0572">Peptidoglycan-anchor</keyword>
<dbReference type="CDD" id="cd06920">
    <property type="entry name" value="NEAT"/>
    <property type="match status" value="4"/>
</dbReference>
<feature type="domain" description="NEAT" evidence="10">
    <location>
        <begin position="43"/>
        <end position="167"/>
    </location>
</feature>
<evidence type="ECO:0000313" key="11">
    <source>
        <dbReference type="EMBL" id="CUO54662.1"/>
    </source>
</evidence>
<feature type="region of interest" description="Disordered" evidence="6">
    <location>
        <begin position="313"/>
        <end position="364"/>
    </location>
</feature>
<protein>
    <submittedName>
        <fullName evidence="11">Cell wall anchor domain-containing protein</fullName>
    </submittedName>
</protein>
<evidence type="ECO:0000256" key="1">
    <source>
        <dbReference type="ARBA" id="ARBA00004196"/>
    </source>
</evidence>
<evidence type="ECO:0000256" key="3">
    <source>
        <dbReference type="ARBA" id="ARBA00022525"/>
    </source>
</evidence>
<dbReference type="AlphaFoldDB" id="A0A174FWH8"/>
<evidence type="ECO:0000259" key="9">
    <source>
        <dbReference type="PROSITE" id="PS50847"/>
    </source>
</evidence>
<feature type="compositionally biased region" description="Low complexity" evidence="6">
    <location>
        <begin position="317"/>
        <end position="349"/>
    </location>
</feature>
<evidence type="ECO:0000256" key="8">
    <source>
        <dbReference type="SAM" id="SignalP"/>
    </source>
</evidence>
<evidence type="ECO:0000256" key="7">
    <source>
        <dbReference type="SAM" id="Phobius"/>
    </source>
</evidence>
<keyword evidence="4 8" id="KW-0732">Signal</keyword>
<keyword evidence="3" id="KW-0964">Secreted</keyword>
<feature type="region of interest" description="Disordered" evidence="6">
    <location>
        <begin position="161"/>
        <end position="195"/>
    </location>
</feature>
<reference evidence="11 12" key="1">
    <citation type="submission" date="2015-09" db="EMBL/GenBank/DDBJ databases">
        <authorList>
            <consortium name="Pathogen Informatics"/>
        </authorList>
    </citation>
    <scope>NUCLEOTIDE SEQUENCE [LARGE SCALE GENOMIC DNA]</scope>
    <source>
        <strain evidence="11 12">2789STDY5834855</strain>
    </source>
</reference>